<dbReference type="Gene3D" id="3.30.750.80">
    <property type="entry name" value="RNA methyltransferase domain (HRMD) like"/>
    <property type="match status" value="1"/>
</dbReference>
<dbReference type="PANTHER" id="PTHR42873:SF1">
    <property type="entry name" value="S-ADENOSYLMETHIONINE-DEPENDENT METHYLTRANSFERASE DOMAIN-CONTAINING PROTEIN"/>
    <property type="match status" value="1"/>
</dbReference>
<dbReference type="CDD" id="cd21153">
    <property type="entry name" value="PUA_RlmI"/>
    <property type="match status" value="1"/>
</dbReference>
<dbReference type="Pfam" id="PF13847">
    <property type="entry name" value="Methyltransf_31"/>
    <property type="match status" value="1"/>
</dbReference>
<dbReference type="AlphaFoldDB" id="A0A1P8WQ06"/>
<dbReference type="CDD" id="cd11572">
    <property type="entry name" value="RlmI_M_like"/>
    <property type="match status" value="1"/>
</dbReference>
<evidence type="ECO:0000256" key="4">
    <source>
        <dbReference type="ARBA" id="ARBA00022679"/>
    </source>
</evidence>
<keyword evidence="5" id="KW-0949">S-adenosyl-L-methionine</keyword>
<dbReference type="KEGG" id="fmr:Fuma_05811"/>
<dbReference type="GO" id="GO:0003723">
    <property type="term" value="F:RNA binding"/>
    <property type="evidence" value="ECO:0007669"/>
    <property type="project" value="InterPro"/>
</dbReference>
<dbReference type="GO" id="GO:0008168">
    <property type="term" value="F:methyltransferase activity"/>
    <property type="evidence" value="ECO:0007669"/>
    <property type="project" value="UniProtKB-KW"/>
</dbReference>
<sequence>MSEPTTDDAVADVGSVRVILKDRKAQPFFGRHPWVFESAIDGVETPTGEEPAEGAEVELWAAGGKKFIAHGLWNPHSNIKVRLYSWDQAAGVTDQFLHDRIREAIALRRRIFDLTSANVGCRLVFSEGDALSGLTVDFYGGYLLVQFTSLAIYLRREAVVAALQAELSPRGIWLRTEKGMRDAEGLEAADGLVAGEAPPRPLFIDEHGIQFGVDVQEGQKTGCYLDQRNNRHAAAKYLNGRLLDAFCFAGGFGIAAAKQGRAAHVLGIDSSESALKLAAANAELNGVADRCEYRKGDVRAELESMASQNESFDSIVLDPPKMAKTRGGLNRALKGYRRLNSLALDVLKPDGILVTCSCSGLVTAEDFSEMISDVARTSGRTIQILEQHGQPADHPVSATCPETAYLKMLVCRVL</sequence>
<dbReference type="InterPro" id="IPR036974">
    <property type="entry name" value="PUA_sf"/>
</dbReference>
<dbReference type="CDD" id="cd02440">
    <property type="entry name" value="AdoMet_MTases"/>
    <property type="match status" value="1"/>
</dbReference>
<evidence type="ECO:0000256" key="1">
    <source>
        <dbReference type="ARBA" id="ARBA00004496"/>
    </source>
</evidence>
<protein>
    <submittedName>
        <fullName evidence="9">Ribosomal RNA large subunit methyltransferase I</fullName>
        <ecNumber evidence="9">2.1.1.191</ecNumber>
    </submittedName>
</protein>
<dbReference type="OrthoDB" id="9805492at2"/>
<name>A0A1P8WQ06_9PLAN</name>
<reference evidence="9 10" key="1">
    <citation type="journal article" date="2016" name="Front. Microbiol.">
        <title>Fuerstia marisgermanicae gen. nov., sp. nov., an Unusual Member of the Phylum Planctomycetes from the German Wadden Sea.</title>
        <authorList>
            <person name="Kohn T."/>
            <person name="Heuer A."/>
            <person name="Jogler M."/>
            <person name="Vollmers J."/>
            <person name="Boedeker C."/>
            <person name="Bunk B."/>
            <person name="Rast P."/>
            <person name="Borchert D."/>
            <person name="Glockner I."/>
            <person name="Freese H.M."/>
            <person name="Klenk H.P."/>
            <person name="Overmann J."/>
            <person name="Kaster A.K."/>
            <person name="Rohde M."/>
            <person name="Wiegand S."/>
            <person name="Jogler C."/>
        </authorList>
    </citation>
    <scope>NUCLEOTIDE SEQUENCE [LARGE SCALE GENOMIC DNA]</scope>
    <source>
        <strain evidence="9 10">NH11</strain>
    </source>
</reference>
<dbReference type="Gene3D" id="3.40.50.150">
    <property type="entry name" value="Vaccinia Virus protein VP39"/>
    <property type="match status" value="1"/>
</dbReference>
<dbReference type="RefSeq" id="WP_077027205.1">
    <property type="nucleotide sequence ID" value="NZ_CP017641.1"/>
</dbReference>
<dbReference type="EC" id="2.1.1.191" evidence="9"/>
<dbReference type="GO" id="GO:0032259">
    <property type="term" value="P:methylation"/>
    <property type="evidence" value="ECO:0007669"/>
    <property type="project" value="UniProtKB-KW"/>
</dbReference>
<evidence type="ECO:0000256" key="6">
    <source>
        <dbReference type="ARBA" id="ARBA00038091"/>
    </source>
</evidence>
<comment type="subcellular location">
    <subcellularLocation>
        <location evidence="1">Cytoplasm</location>
    </subcellularLocation>
</comment>
<evidence type="ECO:0000259" key="8">
    <source>
        <dbReference type="Pfam" id="PF17785"/>
    </source>
</evidence>
<dbReference type="Proteomes" id="UP000187735">
    <property type="component" value="Chromosome"/>
</dbReference>
<keyword evidence="2" id="KW-0963">Cytoplasm</keyword>
<evidence type="ECO:0000313" key="10">
    <source>
        <dbReference type="Proteomes" id="UP000187735"/>
    </source>
</evidence>
<feature type="domain" description="RlmI-like PUA" evidence="8">
    <location>
        <begin position="18"/>
        <end position="86"/>
    </location>
</feature>
<keyword evidence="3 9" id="KW-0489">Methyltransferase</keyword>
<proteinExistence type="inferred from homology"/>
<evidence type="ECO:0000259" key="7">
    <source>
        <dbReference type="Pfam" id="PF13847"/>
    </source>
</evidence>
<evidence type="ECO:0000256" key="2">
    <source>
        <dbReference type="ARBA" id="ARBA00022490"/>
    </source>
</evidence>
<dbReference type="PANTHER" id="PTHR42873">
    <property type="entry name" value="RIBOSOMAL RNA LARGE SUBUNIT METHYLTRANSFERASE"/>
    <property type="match status" value="1"/>
</dbReference>
<dbReference type="SUPFAM" id="SSF53335">
    <property type="entry name" value="S-adenosyl-L-methionine-dependent methyltransferases"/>
    <property type="match status" value="1"/>
</dbReference>
<evidence type="ECO:0000313" key="9">
    <source>
        <dbReference type="EMBL" id="APZ96143.1"/>
    </source>
</evidence>
<accession>A0A1P8WQ06</accession>
<dbReference type="Gene3D" id="2.30.130.10">
    <property type="entry name" value="PUA domain"/>
    <property type="match status" value="1"/>
</dbReference>
<keyword evidence="4 9" id="KW-0808">Transferase</keyword>
<comment type="similarity">
    <text evidence="6">Belongs to the methyltransferase superfamily. RlmI family.</text>
</comment>
<gene>
    <name evidence="9" type="primary">rlmI_2</name>
    <name evidence="9" type="ORF">Fuma_05811</name>
</gene>
<evidence type="ECO:0000256" key="5">
    <source>
        <dbReference type="ARBA" id="ARBA00022691"/>
    </source>
</evidence>
<dbReference type="SUPFAM" id="SSF88697">
    <property type="entry name" value="PUA domain-like"/>
    <property type="match status" value="1"/>
</dbReference>
<dbReference type="Pfam" id="PF17785">
    <property type="entry name" value="PUA_3"/>
    <property type="match status" value="1"/>
</dbReference>
<organism evidence="9 10">
    <name type="scientific">Fuerstiella marisgermanici</name>
    <dbReference type="NCBI Taxonomy" id="1891926"/>
    <lineage>
        <taxon>Bacteria</taxon>
        <taxon>Pseudomonadati</taxon>
        <taxon>Planctomycetota</taxon>
        <taxon>Planctomycetia</taxon>
        <taxon>Planctomycetales</taxon>
        <taxon>Planctomycetaceae</taxon>
        <taxon>Fuerstiella</taxon>
    </lineage>
</organism>
<feature type="domain" description="Methyltransferase" evidence="7">
    <location>
        <begin position="240"/>
        <end position="377"/>
    </location>
</feature>
<keyword evidence="10" id="KW-1185">Reference proteome</keyword>
<dbReference type="InterPro" id="IPR025714">
    <property type="entry name" value="Methyltranfer_dom"/>
</dbReference>
<dbReference type="InterPro" id="IPR015947">
    <property type="entry name" value="PUA-like_sf"/>
</dbReference>
<dbReference type="InterPro" id="IPR029063">
    <property type="entry name" value="SAM-dependent_MTases_sf"/>
</dbReference>
<evidence type="ECO:0000256" key="3">
    <source>
        <dbReference type="ARBA" id="ARBA00022603"/>
    </source>
</evidence>
<dbReference type="EMBL" id="CP017641">
    <property type="protein sequence ID" value="APZ96143.1"/>
    <property type="molecule type" value="Genomic_DNA"/>
</dbReference>
<dbReference type="InterPro" id="IPR041532">
    <property type="entry name" value="RlmI-like_PUA"/>
</dbReference>